<dbReference type="RefSeq" id="WP_103425950.1">
    <property type="nucleotide sequence ID" value="NZ_CP026309.1"/>
</dbReference>
<evidence type="ECO:0000256" key="1">
    <source>
        <dbReference type="SAM" id="MobiDB-lite"/>
    </source>
</evidence>
<feature type="compositionally biased region" description="Basic and acidic residues" evidence="1">
    <location>
        <begin position="42"/>
        <end position="52"/>
    </location>
</feature>
<name>A0A2I8VK17_9EURY</name>
<organism evidence="2 3">
    <name type="scientific">Salinigranum rubrum</name>
    <dbReference type="NCBI Taxonomy" id="755307"/>
    <lineage>
        <taxon>Archaea</taxon>
        <taxon>Methanobacteriati</taxon>
        <taxon>Methanobacteriota</taxon>
        <taxon>Stenosarchaea group</taxon>
        <taxon>Halobacteria</taxon>
        <taxon>Halobacteriales</taxon>
        <taxon>Haloferacaceae</taxon>
        <taxon>Salinigranum</taxon>
    </lineage>
</organism>
<protein>
    <submittedName>
        <fullName evidence="2">Uncharacterized protein</fullName>
    </submittedName>
</protein>
<proteinExistence type="predicted"/>
<reference evidence="2 3" key="1">
    <citation type="submission" date="2018-01" db="EMBL/GenBank/DDBJ databases">
        <title>Complete genome sequence of Salinigranum rubrum GX10T, an extremely halophilic archaeon isolated from a marine solar saltern.</title>
        <authorList>
            <person name="Han S."/>
        </authorList>
    </citation>
    <scope>NUCLEOTIDE SEQUENCE [LARGE SCALE GENOMIC DNA]</scope>
    <source>
        <strain evidence="2 3">GX10</strain>
    </source>
</reference>
<accession>A0A2I8VK17</accession>
<evidence type="ECO:0000313" key="3">
    <source>
        <dbReference type="Proteomes" id="UP000236584"/>
    </source>
</evidence>
<sequence length="59" mass="6271">MFQTFTSGTIPETVAERASATAIVTKRALDVGDRLQQSVTKLGERATGRVDPLKGPTVP</sequence>
<feature type="region of interest" description="Disordered" evidence="1">
    <location>
        <begin position="40"/>
        <end position="59"/>
    </location>
</feature>
<evidence type="ECO:0000313" key="2">
    <source>
        <dbReference type="EMBL" id="AUV82261.1"/>
    </source>
</evidence>
<dbReference type="AlphaFoldDB" id="A0A2I8VK17"/>
<dbReference type="GeneID" id="35592807"/>
<dbReference type="KEGG" id="srub:C2R22_11910"/>
<dbReference type="EMBL" id="CP026309">
    <property type="protein sequence ID" value="AUV82261.1"/>
    <property type="molecule type" value="Genomic_DNA"/>
</dbReference>
<gene>
    <name evidence="2" type="ORF">C2R22_11910</name>
</gene>
<dbReference type="Proteomes" id="UP000236584">
    <property type="component" value="Chromosome"/>
</dbReference>
<keyword evidence="3" id="KW-1185">Reference proteome</keyword>